<name>A0A552X3D0_9GAMM</name>
<evidence type="ECO:0000313" key="2">
    <source>
        <dbReference type="EMBL" id="TRW49527.1"/>
    </source>
</evidence>
<gene>
    <name evidence="2" type="ORF">FM042_01290</name>
</gene>
<organism evidence="2 3">
    <name type="scientific">Aliidiomarina halalkaliphila</name>
    <dbReference type="NCBI Taxonomy" id="2593535"/>
    <lineage>
        <taxon>Bacteria</taxon>
        <taxon>Pseudomonadati</taxon>
        <taxon>Pseudomonadota</taxon>
        <taxon>Gammaproteobacteria</taxon>
        <taxon>Alteromonadales</taxon>
        <taxon>Idiomarinaceae</taxon>
        <taxon>Aliidiomarina</taxon>
    </lineage>
</organism>
<evidence type="ECO:0000256" key="1">
    <source>
        <dbReference type="SAM" id="MobiDB-lite"/>
    </source>
</evidence>
<dbReference type="OrthoDB" id="9803751at2"/>
<proteinExistence type="predicted"/>
<sequence length="260" mass="29661">MHMFQPAFKKLRWSLVLLPAFLISACIPVRHSVVIVPQTTGSVWVAETGQPLGNIALQAHLRQDGVYPDTPIYSESAGPFLIPLWEEERTDWRLPTVGGTYREGYFLEARHQDFAPAYMYIAFVHPFERQADGFPLIVYHEHLPLPDAIADCPERAATAHAWTLANDLPRLANEAWFRDVFVRHGAEVNMLDEYFSTALGHFYRSCGISSEEQRQISRTYREGIELLLQNEAYLQNQANENTTTRRRSAGGINELSTIRE</sequence>
<dbReference type="RefSeq" id="WP_143233949.1">
    <property type="nucleotide sequence ID" value="NZ_VJWL01000001.1"/>
</dbReference>
<dbReference type="Proteomes" id="UP000320359">
    <property type="component" value="Unassembled WGS sequence"/>
</dbReference>
<feature type="region of interest" description="Disordered" evidence="1">
    <location>
        <begin position="238"/>
        <end position="260"/>
    </location>
</feature>
<protein>
    <submittedName>
        <fullName evidence="2">Uncharacterized protein</fullName>
    </submittedName>
</protein>
<dbReference type="EMBL" id="VJWL01000001">
    <property type="protein sequence ID" value="TRW49527.1"/>
    <property type="molecule type" value="Genomic_DNA"/>
</dbReference>
<reference evidence="2 3" key="1">
    <citation type="submission" date="2019-07" db="EMBL/GenBank/DDBJ databases">
        <authorList>
            <person name="Yang M."/>
            <person name="Zhao D."/>
            <person name="Xiang H."/>
        </authorList>
    </citation>
    <scope>NUCLEOTIDE SEQUENCE [LARGE SCALE GENOMIC DNA]</scope>
    <source>
        <strain evidence="2 3">IM1326</strain>
    </source>
</reference>
<accession>A0A552X3D0</accession>
<evidence type="ECO:0000313" key="3">
    <source>
        <dbReference type="Proteomes" id="UP000320359"/>
    </source>
</evidence>
<keyword evidence="3" id="KW-1185">Reference proteome</keyword>
<dbReference type="AlphaFoldDB" id="A0A552X3D0"/>
<comment type="caution">
    <text evidence="2">The sequence shown here is derived from an EMBL/GenBank/DDBJ whole genome shotgun (WGS) entry which is preliminary data.</text>
</comment>